<dbReference type="Pfam" id="PF06470">
    <property type="entry name" value="SMC_hinge"/>
    <property type="match status" value="1"/>
</dbReference>
<dbReference type="GO" id="GO:0005694">
    <property type="term" value="C:chromosome"/>
    <property type="evidence" value="ECO:0007669"/>
    <property type="project" value="InterPro"/>
</dbReference>
<dbReference type="GO" id="GO:0007059">
    <property type="term" value="P:chromosome segregation"/>
    <property type="evidence" value="ECO:0007669"/>
    <property type="project" value="UniProtKB-ARBA"/>
</dbReference>
<dbReference type="OrthoDB" id="10255539at2759"/>
<dbReference type="InterPro" id="IPR010935">
    <property type="entry name" value="SMC_hinge"/>
</dbReference>
<dbReference type="Proteomes" id="UP000769157">
    <property type="component" value="Unassembled WGS sequence"/>
</dbReference>
<comment type="caution">
    <text evidence="2">The sequence shown here is derived from an EMBL/GenBank/DDBJ whole genome shotgun (WGS) entry which is preliminary data.</text>
</comment>
<dbReference type="EMBL" id="JAEUBE010000481">
    <property type="protein sequence ID" value="KAH3661450.1"/>
    <property type="molecule type" value="Genomic_DNA"/>
</dbReference>
<reference evidence="2" key="1">
    <citation type="journal article" date="2021" name="Open Biol.">
        <title>Shared evolutionary footprints suggest mitochondrial oxidative damage underlies multiple complex I losses in fungi.</title>
        <authorList>
            <person name="Schikora-Tamarit M.A."/>
            <person name="Marcet-Houben M."/>
            <person name="Nosek J."/>
            <person name="Gabaldon T."/>
        </authorList>
    </citation>
    <scope>NUCLEOTIDE SEQUENCE</scope>
    <source>
        <strain evidence="2">CBS6075</strain>
    </source>
</reference>
<dbReference type="GO" id="GO:0051276">
    <property type="term" value="P:chromosome organization"/>
    <property type="evidence" value="ECO:0007669"/>
    <property type="project" value="InterPro"/>
</dbReference>
<reference evidence="2" key="2">
    <citation type="submission" date="2021-01" db="EMBL/GenBank/DDBJ databases">
        <authorList>
            <person name="Schikora-Tamarit M.A."/>
        </authorList>
    </citation>
    <scope>NUCLEOTIDE SEQUENCE</scope>
    <source>
        <strain evidence="2">CBS6075</strain>
    </source>
</reference>
<dbReference type="SUPFAM" id="SSF75553">
    <property type="entry name" value="Smc hinge domain"/>
    <property type="match status" value="1"/>
</dbReference>
<dbReference type="RefSeq" id="XP_046058573.1">
    <property type="nucleotide sequence ID" value="XM_046207866.1"/>
</dbReference>
<dbReference type="AlphaFoldDB" id="A0A9P8NXR7"/>
<evidence type="ECO:0000313" key="3">
    <source>
        <dbReference type="Proteomes" id="UP000769157"/>
    </source>
</evidence>
<organism evidence="2 3">
    <name type="scientific">Ogataea philodendri</name>
    <dbReference type="NCBI Taxonomy" id="1378263"/>
    <lineage>
        <taxon>Eukaryota</taxon>
        <taxon>Fungi</taxon>
        <taxon>Dikarya</taxon>
        <taxon>Ascomycota</taxon>
        <taxon>Saccharomycotina</taxon>
        <taxon>Pichiomycetes</taxon>
        <taxon>Pichiales</taxon>
        <taxon>Pichiaceae</taxon>
        <taxon>Ogataea</taxon>
    </lineage>
</organism>
<proteinExistence type="predicted"/>
<accession>A0A9P8NXR7</accession>
<evidence type="ECO:0000313" key="2">
    <source>
        <dbReference type="EMBL" id="KAH3661450.1"/>
    </source>
</evidence>
<sequence>MAVKHIIPLDKVISRPLNQNKLKLAKQLAPGKVELALNLIGYSDEVVKAMEFIFGNSLICDDAETAKKITFNPGIRTRSITLEGDIYDP</sequence>
<dbReference type="Gene3D" id="3.30.70.1620">
    <property type="match status" value="1"/>
</dbReference>
<dbReference type="GeneID" id="70238531"/>
<dbReference type="GO" id="GO:0005524">
    <property type="term" value="F:ATP binding"/>
    <property type="evidence" value="ECO:0007669"/>
    <property type="project" value="InterPro"/>
</dbReference>
<protein>
    <recommendedName>
        <fullName evidence="1">SMC hinge domain-containing protein</fullName>
    </recommendedName>
</protein>
<gene>
    <name evidence="2" type="ORF">OGAPHI_006567</name>
</gene>
<evidence type="ECO:0000259" key="1">
    <source>
        <dbReference type="Pfam" id="PF06470"/>
    </source>
</evidence>
<dbReference type="PANTHER" id="PTHR43977">
    <property type="entry name" value="STRUCTURAL MAINTENANCE OF CHROMOSOMES PROTEIN 3"/>
    <property type="match status" value="1"/>
</dbReference>
<keyword evidence="3" id="KW-1185">Reference proteome</keyword>
<dbReference type="InterPro" id="IPR036277">
    <property type="entry name" value="SMC_hinge_sf"/>
</dbReference>
<name>A0A9P8NXR7_9ASCO</name>
<feature type="domain" description="SMC hinge" evidence="1">
    <location>
        <begin position="5"/>
        <end position="69"/>
    </location>
</feature>